<proteinExistence type="predicted"/>
<evidence type="ECO:0000313" key="2">
    <source>
        <dbReference type="Proteomes" id="UP000295292"/>
    </source>
</evidence>
<comment type="caution">
    <text evidence="1">The sequence shown here is derived from an EMBL/GenBank/DDBJ whole genome shotgun (WGS) entry which is preliminary data.</text>
</comment>
<dbReference type="RefSeq" id="WP_133583885.1">
    <property type="nucleotide sequence ID" value="NZ_SNYV01000011.1"/>
</dbReference>
<protein>
    <submittedName>
        <fullName evidence="1">Uncharacterized protein</fullName>
    </submittedName>
</protein>
<gene>
    <name evidence="1" type="ORF">CLV99_1597</name>
</gene>
<dbReference type="OrthoDB" id="9889189at2"/>
<dbReference type="Proteomes" id="UP000295292">
    <property type="component" value="Unassembled WGS sequence"/>
</dbReference>
<evidence type="ECO:0000313" key="1">
    <source>
        <dbReference type="EMBL" id="TDQ80142.1"/>
    </source>
</evidence>
<organism evidence="1 2">
    <name type="scientific">Sphingobacterium yanglingense</name>
    <dbReference type="NCBI Taxonomy" id="1437280"/>
    <lineage>
        <taxon>Bacteria</taxon>
        <taxon>Pseudomonadati</taxon>
        <taxon>Bacteroidota</taxon>
        <taxon>Sphingobacteriia</taxon>
        <taxon>Sphingobacteriales</taxon>
        <taxon>Sphingobacteriaceae</taxon>
        <taxon>Sphingobacterium</taxon>
    </lineage>
</organism>
<sequence length="105" mass="11362">MKNQIKKLVNTVLFGAAILGGAITMQSFSEKEVSGHLVNKGSGRFELRSSVNPMNCTPTEPTACTYQILSPENIPTQDSYTESELATFEANGWISPSSSNGVYQN</sequence>
<keyword evidence="2" id="KW-1185">Reference proteome</keyword>
<name>A0A4R6WMY0_9SPHI</name>
<dbReference type="AlphaFoldDB" id="A0A4R6WMY0"/>
<accession>A0A4R6WMY0</accession>
<dbReference type="EMBL" id="SNYV01000011">
    <property type="protein sequence ID" value="TDQ80142.1"/>
    <property type="molecule type" value="Genomic_DNA"/>
</dbReference>
<reference evidence="1 2" key="1">
    <citation type="submission" date="2019-03" db="EMBL/GenBank/DDBJ databases">
        <title>Genomic Encyclopedia of Archaeal and Bacterial Type Strains, Phase II (KMG-II): from individual species to whole genera.</title>
        <authorList>
            <person name="Goeker M."/>
        </authorList>
    </citation>
    <scope>NUCLEOTIDE SEQUENCE [LARGE SCALE GENOMIC DNA]</scope>
    <source>
        <strain evidence="1 2">DSM 28353</strain>
    </source>
</reference>